<protein>
    <submittedName>
        <fullName evidence="6">NAD-dependent epimerase/dehydratase family protein</fullName>
    </submittedName>
</protein>
<comment type="caution">
    <text evidence="6">The sequence shown here is derived from an EMBL/GenBank/DDBJ whole genome shotgun (WGS) entry which is preliminary data.</text>
</comment>
<gene>
    <name evidence="6" type="ORF">QJ043_08780</name>
</gene>
<evidence type="ECO:0000259" key="5">
    <source>
        <dbReference type="Pfam" id="PF01370"/>
    </source>
</evidence>
<organism evidence="6 7">
    <name type="scientific">Kribbibacterium absianum</name>
    <dbReference type="NCBI Taxonomy" id="3044210"/>
    <lineage>
        <taxon>Bacteria</taxon>
        <taxon>Bacillati</taxon>
        <taxon>Actinomycetota</taxon>
        <taxon>Coriobacteriia</taxon>
        <taxon>Coriobacteriales</taxon>
        <taxon>Kribbibacteriaceae</taxon>
        <taxon>Kribbibacterium</taxon>
    </lineage>
</organism>
<name>A0ABT6ZMS5_9ACTN</name>
<comment type="cofactor">
    <cofactor evidence="1">
        <name>NAD(+)</name>
        <dbReference type="ChEBI" id="CHEBI:57540"/>
    </cofactor>
</comment>
<dbReference type="PANTHER" id="PTHR43078:SF6">
    <property type="entry name" value="UDP-GLUCURONIC ACID DECARBOXYLASE 1"/>
    <property type="match status" value="1"/>
</dbReference>
<dbReference type="Pfam" id="PF01370">
    <property type="entry name" value="Epimerase"/>
    <property type="match status" value="1"/>
</dbReference>
<dbReference type="PANTHER" id="PTHR43078">
    <property type="entry name" value="UDP-GLUCURONIC ACID DECARBOXYLASE-RELATED"/>
    <property type="match status" value="1"/>
</dbReference>
<dbReference type="SUPFAM" id="SSF51735">
    <property type="entry name" value="NAD(P)-binding Rossmann-fold domains"/>
    <property type="match status" value="1"/>
</dbReference>
<keyword evidence="4" id="KW-0456">Lyase</keyword>
<dbReference type="InterPro" id="IPR044516">
    <property type="entry name" value="UXS-like"/>
</dbReference>
<dbReference type="Gene3D" id="3.40.50.720">
    <property type="entry name" value="NAD(P)-binding Rossmann-like Domain"/>
    <property type="match status" value="1"/>
</dbReference>
<evidence type="ECO:0000256" key="3">
    <source>
        <dbReference type="ARBA" id="ARBA00023027"/>
    </source>
</evidence>
<feature type="domain" description="NAD-dependent epimerase/dehydratase" evidence="5">
    <location>
        <begin position="24"/>
        <end position="272"/>
    </location>
</feature>
<dbReference type="EMBL" id="JASJEX010000004">
    <property type="protein sequence ID" value="MDJ1130167.1"/>
    <property type="molecule type" value="Genomic_DNA"/>
</dbReference>
<evidence type="ECO:0000256" key="2">
    <source>
        <dbReference type="ARBA" id="ARBA00022793"/>
    </source>
</evidence>
<proteinExistence type="predicted"/>
<dbReference type="RefSeq" id="WP_283713330.1">
    <property type="nucleotide sequence ID" value="NZ_JASJEW010000003.1"/>
</dbReference>
<reference evidence="6" key="1">
    <citation type="submission" date="2023-05" db="EMBL/GenBank/DDBJ databases">
        <title>[olsenella] sp. nov., isolated from a pig farm feces dump.</title>
        <authorList>
            <person name="Chang Y.-H."/>
        </authorList>
    </citation>
    <scope>NUCLEOTIDE SEQUENCE</scope>
    <source>
        <strain evidence="6">YH-ols2217</strain>
    </source>
</reference>
<keyword evidence="7" id="KW-1185">Reference proteome</keyword>
<sequence>MKTIEELVASESVGFSELSGRRLLVTGSTGLIGSLCAKAALVYNRAHPEVEPIGVIAMARNAEKAQRVFHGFSEDDGLSILEGDLARPEGLDVAFDYAVHAGSPTASEFFVSHPVETVLTAIDGTNWVLDQARRCDARSVVFLSSMEVYGQGFPEPGMKRLLTEEMCGDVQPLSVRSCYSEAKRMTENLCVDYASEYDVNAKILRLAQTFGPGVTWDDRRVFALFAKSVIKGQDIVLKTTAQSTRMYLYTVDAVAAIFAVLLRGEKGACYNAANPATYCSVADMAAMVSELDEERPVSVRFELEEGLPYMPEHHLPLDVSKLEALGWAPTMDLPDMFRALIESLQVAR</sequence>
<evidence type="ECO:0000256" key="4">
    <source>
        <dbReference type="ARBA" id="ARBA00023239"/>
    </source>
</evidence>
<dbReference type="InterPro" id="IPR036291">
    <property type="entry name" value="NAD(P)-bd_dom_sf"/>
</dbReference>
<evidence type="ECO:0000313" key="7">
    <source>
        <dbReference type="Proteomes" id="UP001431693"/>
    </source>
</evidence>
<evidence type="ECO:0000313" key="6">
    <source>
        <dbReference type="EMBL" id="MDJ1130167.1"/>
    </source>
</evidence>
<keyword evidence="3" id="KW-0520">NAD</keyword>
<keyword evidence="2" id="KW-0210">Decarboxylase</keyword>
<dbReference type="Proteomes" id="UP001431693">
    <property type="component" value="Unassembled WGS sequence"/>
</dbReference>
<accession>A0ABT6ZMS5</accession>
<dbReference type="InterPro" id="IPR001509">
    <property type="entry name" value="Epimerase_deHydtase"/>
</dbReference>
<evidence type="ECO:0000256" key="1">
    <source>
        <dbReference type="ARBA" id="ARBA00001911"/>
    </source>
</evidence>